<dbReference type="Proteomes" id="UP000216998">
    <property type="component" value="Unassembled WGS sequence"/>
</dbReference>
<feature type="region of interest" description="Disordered" evidence="2">
    <location>
        <begin position="82"/>
        <end position="102"/>
    </location>
</feature>
<evidence type="ECO:0000313" key="3">
    <source>
        <dbReference type="EMBL" id="OYQ32951.1"/>
    </source>
</evidence>
<keyword evidence="1" id="KW-0175">Coiled coil</keyword>
<evidence type="ECO:0000256" key="2">
    <source>
        <dbReference type="SAM" id="MobiDB-lite"/>
    </source>
</evidence>
<protein>
    <submittedName>
        <fullName evidence="3">Septation ring formation regulator EzrA</fullName>
    </submittedName>
</protein>
<dbReference type="EMBL" id="NOXU01000031">
    <property type="protein sequence ID" value="OYQ32951.1"/>
    <property type="molecule type" value="Genomic_DNA"/>
</dbReference>
<evidence type="ECO:0000313" key="4">
    <source>
        <dbReference type="Proteomes" id="UP000216998"/>
    </source>
</evidence>
<feature type="compositionally biased region" description="Polar residues" evidence="2">
    <location>
        <begin position="90"/>
        <end position="102"/>
    </location>
</feature>
<dbReference type="OrthoDB" id="9815600at2"/>
<organism evidence="3 4">
    <name type="scientific">Niveispirillum lacus</name>
    <dbReference type="NCBI Taxonomy" id="1981099"/>
    <lineage>
        <taxon>Bacteria</taxon>
        <taxon>Pseudomonadati</taxon>
        <taxon>Pseudomonadota</taxon>
        <taxon>Alphaproteobacteria</taxon>
        <taxon>Rhodospirillales</taxon>
        <taxon>Azospirillaceae</taxon>
        <taxon>Niveispirillum</taxon>
    </lineage>
</organism>
<dbReference type="AlphaFoldDB" id="A0A255YUV0"/>
<reference evidence="3 4" key="1">
    <citation type="submission" date="2017-07" db="EMBL/GenBank/DDBJ databases">
        <title>Niveispirillum cyanobacteriorum sp. nov., isolated from cyanobacterial aggregates in a eutrophic lake.</title>
        <authorList>
            <person name="Cai H."/>
        </authorList>
    </citation>
    <scope>NUCLEOTIDE SEQUENCE [LARGE SCALE GENOMIC DNA]</scope>
    <source>
        <strain evidence="4">TH1-14</strain>
    </source>
</reference>
<name>A0A255YUV0_9PROT</name>
<comment type="caution">
    <text evidence="3">The sequence shown here is derived from an EMBL/GenBank/DDBJ whole genome shotgun (WGS) entry which is preliminary data.</text>
</comment>
<keyword evidence="4" id="KW-1185">Reference proteome</keyword>
<sequence>MIGVSVVAYFAYHTVHGDRGLVALTHLQSEVARAQSTLDQVRGEREELERRASLLRPDNLDPDLLEERARAVLNQSHPDDLVILLPRRSAPQSTQGNPDQGR</sequence>
<gene>
    <name evidence="3" type="ORF">CHU95_18300</name>
</gene>
<proteinExistence type="predicted"/>
<evidence type="ECO:0000256" key="1">
    <source>
        <dbReference type="SAM" id="Coils"/>
    </source>
</evidence>
<dbReference type="Pfam" id="PF04977">
    <property type="entry name" value="DivIC"/>
    <property type="match status" value="1"/>
</dbReference>
<dbReference type="InterPro" id="IPR007060">
    <property type="entry name" value="FtsL/DivIC"/>
</dbReference>
<accession>A0A255YUV0</accession>
<feature type="coiled-coil region" evidence="1">
    <location>
        <begin position="24"/>
        <end position="51"/>
    </location>
</feature>